<dbReference type="InterPro" id="IPR015915">
    <property type="entry name" value="Kelch-typ_b-propeller"/>
</dbReference>
<feature type="transmembrane region" description="Helical" evidence="11">
    <location>
        <begin position="701"/>
        <end position="722"/>
    </location>
</feature>
<accession>A0A2T0XRU7</accession>
<dbReference type="Gene3D" id="1.20.1730.10">
    <property type="entry name" value="Sodium/glucose cotransporter"/>
    <property type="match status" value="1"/>
</dbReference>
<feature type="transmembrane region" description="Helical" evidence="11">
    <location>
        <begin position="504"/>
        <end position="525"/>
    </location>
</feature>
<feature type="transmembrane region" description="Helical" evidence="11">
    <location>
        <begin position="839"/>
        <end position="861"/>
    </location>
</feature>
<keyword evidence="3" id="KW-0813">Transport</keyword>
<proteinExistence type="inferred from homology"/>
<feature type="transmembrane region" description="Helical" evidence="11">
    <location>
        <begin position="655"/>
        <end position="681"/>
    </location>
</feature>
<dbReference type="PANTHER" id="PTHR42985:SF40">
    <property type="entry name" value="LD47995P-RELATED"/>
    <property type="match status" value="1"/>
</dbReference>
<dbReference type="SUPFAM" id="SSF117281">
    <property type="entry name" value="Kelch motif"/>
    <property type="match status" value="1"/>
</dbReference>
<keyword evidence="8" id="KW-0406">Ion transport</keyword>
<evidence type="ECO:0000256" key="7">
    <source>
        <dbReference type="ARBA" id="ARBA00023053"/>
    </source>
</evidence>
<keyword evidence="7" id="KW-0915">Sodium</keyword>
<sequence length="879" mass="95290">MLKKGSFLILLGLLLGLFPALSQNVNITNQEDFATLDISENDKLRDGLSGYFGGIHNNHLIIAGGSNFASGKPWEGGEKQVFDDIIIGSLSDTGAKWQLSSKKLPAKLTDGASASTAEGLVCTGGTGPEGINDDAFILSITGDEVNLTPLPPLPVPVKGHSMTAIGTTVYLAGGESPEGPSSKMWSLNMISPESGWQQMADMPEARTGMILEAQSNGKETALFAIGGRVKKPEDSVTTFKTKVWSYSPTHNKWTVKGAIRTEDASQPLTLAVAAGAPSGASHIIVVGGDPGTQYNKIEKAINQMAENPEAAAKRDSLWMNHPGFNNQILVYNTITDKWFSTAQWEGKAPVMAKMIPWNNKYLIPMGEVSPGTRTSQIKALTVSTSPQFGWLNYLVLGLYFAGMLYLGFYFVKKDGDVDDYFKAGGRIPWWAAGISIFATTLSAITFISIPAKTYATDWHMLVFQLCIILIAPFVIRYFLPFFRRFNLSTAYQYLELRFNSTIKWLASALFILFMITRIAVVLYLPSLALNAVTGFDIYLSIILMGVVTIIYCTSGGIEAVVWGDVIQGIILMGGGIVAFIFMLTGIEGGFSGFTEIVISHEKLRIFDFSMDLSKPVFWVVLLGGIANTLILYTSDQSVVQRYMTTKDEKETGRSIWLNGIISIPVSITFFLLGTGLFAFYYSNPERLAATNPNIDSVFPQFIVGELPAGVAGLLISAIFAAAMSTLSSNINSVASVFTSDFYISIVKKASQKRSMMVARISSIVIGILGIGMALVLATWSIESLWDQFNTFLGLLTSGIGALFLMGIFSKRISPQAALSGLIGGLIITLMIKQMTDVSFLLYGAIGLISSLGIALLVSLVLPNKKDINRLTYRSLIGKK</sequence>
<feature type="transmembrane region" description="Helical" evidence="11">
    <location>
        <begin position="429"/>
        <end position="449"/>
    </location>
</feature>
<evidence type="ECO:0000256" key="6">
    <source>
        <dbReference type="ARBA" id="ARBA00022989"/>
    </source>
</evidence>
<gene>
    <name evidence="12" type="ORF">DFO77_11710</name>
</gene>
<evidence type="ECO:0000256" key="1">
    <source>
        <dbReference type="ARBA" id="ARBA00004651"/>
    </source>
</evidence>
<dbReference type="GO" id="GO:0015293">
    <property type="term" value="F:symporter activity"/>
    <property type="evidence" value="ECO:0007669"/>
    <property type="project" value="TreeGrafter"/>
</dbReference>
<comment type="caution">
    <text evidence="12">The sequence shown here is derived from an EMBL/GenBank/DDBJ whole genome shotgun (WGS) entry which is preliminary data.</text>
</comment>
<comment type="similarity">
    <text evidence="2">Belongs to the sodium:solute symporter (SSF) (TC 2.A.21) family.</text>
</comment>
<dbReference type="GO" id="GO:0005886">
    <property type="term" value="C:plasma membrane"/>
    <property type="evidence" value="ECO:0007669"/>
    <property type="project" value="UniProtKB-SubCell"/>
</dbReference>
<keyword evidence="6 11" id="KW-1133">Transmembrane helix</keyword>
<dbReference type="CDD" id="cd11495">
    <property type="entry name" value="SLC5sbd_NIS-like_u3"/>
    <property type="match status" value="1"/>
</dbReference>
<feature type="transmembrane region" description="Helical" evidence="11">
    <location>
        <begin position="569"/>
        <end position="586"/>
    </location>
</feature>
<dbReference type="EMBL" id="QPIZ01000017">
    <property type="protein sequence ID" value="RCW31568.1"/>
    <property type="molecule type" value="Genomic_DNA"/>
</dbReference>
<comment type="subcellular location">
    <subcellularLocation>
        <location evidence="1">Cell membrane</location>
        <topology evidence="1">Multi-pass membrane protein</topology>
    </subcellularLocation>
</comment>
<evidence type="ECO:0000256" key="9">
    <source>
        <dbReference type="ARBA" id="ARBA00023136"/>
    </source>
</evidence>
<dbReference type="Proteomes" id="UP000252733">
    <property type="component" value="Unassembled WGS sequence"/>
</dbReference>
<evidence type="ECO:0000313" key="12">
    <source>
        <dbReference type="EMBL" id="RCW31568.1"/>
    </source>
</evidence>
<keyword evidence="5 11" id="KW-0812">Transmembrane</keyword>
<protein>
    <submittedName>
        <fullName evidence="12">SSS family transporter</fullName>
    </submittedName>
</protein>
<feature type="transmembrane region" description="Helical" evidence="11">
    <location>
        <begin position="461"/>
        <end position="479"/>
    </location>
</feature>
<dbReference type="Pfam" id="PF00474">
    <property type="entry name" value="SSF"/>
    <property type="match status" value="1"/>
</dbReference>
<dbReference type="Pfam" id="PF24996">
    <property type="entry name" value="NANM"/>
    <property type="match status" value="1"/>
</dbReference>
<feature type="transmembrane region" description="Helical" evidence="11">
    <location>
        <begin position="537"/>
        <end position="557"/>
    </location>
</feature>
<evidence type="ECO:0000256" key="2">
    <source>
        <dbReference type="ARBA" id="ARBA00006434"/>
    </source>
</evidence>
<dbReference type="InterPro" id="IPR056734">
    <property type="entry name" value="NANM"/>
</dbReference>
<keyword evidence="10" id="KW-0739">Sodium transport</keyword>
<dbReference type="OrthoDB" id="9803597at2"/>
<evidence type="ECO:0000256" key="8">
    <source>
        <dbReference type="ARBA" id="ARBA00023065"/>
    </source>
</evidence>
<feature type="transmembrane region" description="Helical" evidence="11">
    <location>
        <begin position="816"/>
        <end position="833"/>
    </location>
</feature>
<name>A0A2T0XRU7_9BACT</name>
<organism evidence="12 13">
    <name type="scientific">Marinilabilia salmonicolor</name>
    <dbReference type="NCBI Taxonomy" id="989"/>
    <lineage>
        <taxon>Bacteria</taxon>
        <taxon>Pseudomonadati</taxon>
        <taxon>Bacteroidota</taxon>
        <taxon>Bacteroidia</taxon>
        <taxon>Marinilabiliales</taxon>
        <taxon>Marinilabiliaceae</taxon>
        <taxon>Marinilabilia</taxon>
    </lineage>
</organism>
<dbReference type="InterPro" id="IPR051163">
    <property type="entry name" value="Sodium:Solute_Symporter_SSF"/>
</dbReference>
<feature type="transmembrane region" description="Helical" evidence="11">
    <location>
        <begin position="390"/>
        <end position="408"/>
    </location>
</feature>
<feature type="transmembrane region" description="Helical" evidence="11">
    <location>
        <begin position="757"/>
        <end position="779"/>
    </location>
</feature>
<evidence type="ECO:0000256" key="5">
    <source>
        <dbReference type="ARBA" id="ARBA00022692"/>
    </source>
</evidence>
<dbReference type="Gene3D" id="2.120.10.80">
    <property type="entry name" value="Kelch-type beta propeller"/>
    <property type="match status" value="1"/>
</dbReference>
<dbReference type="AlphaFoldDB" id="A0A2T0XRU7"/>
<evidence type="ECO:0000256" key="11">
    <source>
        <dbReference type="SAM" id="Phobius"/>
    </source>
</evidence>
<reference evidence="12 13" key="1">
    <citation type="submission" date="2018-07" db="EMBL/GenBank/DDBJ databases">
        <title>Freshwater and sediment microbial communities from various areas in North America, analyzing microbe dynamics in response to fracking.</title>
        <authorList>
            <person name="Lamendella R."/>
        </authorList>
    </citation>
    <scope>NUCLEOTIDE SEQUENCE [LARGE SCALE GENOMIC DNA]</scope>
    <source>
        <strain evidence="12 13">160A</strain>
    </source>
</reference>
<dbReference type="GO" id="GO:0006814">
    <property type="term" value="P:sodium ion transport"/>
    <property type="evidence" value="ECO:0007669"/>
    <property type="project" value="UniProtKB-KW"/>
</dbReference>
<dbReference type="STRING" id="1168289.GCA_000259075_03593"/>
<keyword evidence="4" id="KW-1003">Cell membrane</keyword>
<keyword evidence="9 11" id="KW-0472">Membrane</keyword>
<evidence type="ECO:0000256" key="3">
    <source>
        <dbReference type="ARBA" id="ARBA00022448"/>
    </source>
</evidence>
<dbReference type="InterPro" id="IPR001734">
    <property type="entry name" value="Na/solute_symporter"/>
</dbReference>
<dbReference type="PANTHER" id="PTHR42985">
    <property type="entry name" value="SODIUM-COUPLED MONOCARBOXYLATE TRANSPORTER"/>
    <property type="match status" value="1"/>
</dbReference>
<dbReference type="NCBIfam" id="TIGR00813">
    <property type="entry name" value="sss"/>
    <property type="match status" value="1"/>
</dbReference>
<dbReference type="PROSITE" id="PS50283">
    <property type="entry name" value="NA_SOLUT_SYMP_3"/>
    <property type="match status" value="1"/>
</dbReference>
<keyword evidence="13" id="KW-1185">Reference proteome</keyword>
<feature type="transmembrane region" description="Helical" evidence="11">
    <location>
        <begin position="791"/>
        <end position="809"/>
    </location>
</feature>
<evidence type="ECO:0000313" key="13">
    <source>
        <dbReference type="Proteomes" id="UP000252733"/>
    </source>
</evidence>
<dbReference type="InterPro" id="IPR038377">
    <property type="entry name" value="Na/Glc_symporter_sf"/>
</dbReference>
<feature type="transmembrane region" description="Helical" evidence="11">
    <location>
        <begin position="616"/>
        <end position="634"/>
    </location>
</feature>
<dbReference type="RefSeq" id="WP_106151647.1">
    <property type="nucleotide sequence ID" value="NZ_PVTS01000002.1"/>
</dbReference>
<evidence type="ECO:0000256" key="10">
    <source>
        <dbReference type="ARBA" id="ARBA00023201"/>
    </source>
</evidence>
<evidence type="ECO:0000256" key="4">
    <source>
        <dbReference type="ARBA" id="ARBA00022475"/>
    </source>
</evidence>